<reference evidence="2 3" key="1">
    <citation type="submission" date="2019-05" db="EMBL/GenBank/DDBJ databases">
        <title>Another draft genome of Portunus trituberculatus and its Hox gene families provides insights of decapod evolution.</title>
        <authorList>
            <person name="Jeong J.-H."/>
            <person name="Song I."/>
            <person name="Kim S."/>
            <person name="Choi T."/>
            <person name="Kim D."/>
            <person name="Ryu S."/>
            <person name="Kim W."/>
        </authorList>
    </citation>
    <scope>NUCLEOTIDE SEQUENCE [LARGE SCALE GENOMIC DNA]</scope>
    <source>
        <tissue evidence="2">Muscle</tissue>
    </source>
</reference>
<keyword evidence="3" id="KW-1185">Reference proteome</keyword>
<comment type="caution">
    <text evidence="2">The sequence shown here is derived from an EMBL/GenBank/DDBJ whole genome shotgun (WGS) entry which is preliminary data.</text>
</comment>
<evidence type="ECO:0000313" key="3">
    <source>
        <dbReference type="Proteomes" id="UP000324222"/>
    </source>
</evidence>
<dbReference type="Proteomes" id="UP000324222">
    <property type="component" value="Unassembled WGS sequence"/>
</dbReference>
<protein>
    <submittedName>
        <fullName evidence="2">Uncharacterized protein</fullName>
    </submittedName>
</protein>
<gene>
    <name evidence="2" type="ORF">E2C01_099862</name>
</gene>
<accession>A0A5B7KFY4</accession>
<dbReference type="AlphaFoldDB" id="A0A5B7KFY4"/>
<name>A0A5B7KFY4_PORTR</name>
<sequence length="80" mass="8869">MMGAHSRPPNPTSDYSHLQKSRRDPNASIRAATTIARTHEKMQPNQLHFSQNNNPLFYSHGLTSNKPATQTGGHDSQADD</sequence>
<proteinExistence type="predicted"/>
<evidence type="ECO:0000256" key="1">
    <source>
        <dbReference type="SAM" id="MobiDB-lite"/>
    </source>
</evidence>
<feature type="compositionally biased region" description="Polar residues" evidence="1">
    <location>
        <begin position="43"/>
        <end position="74"/>
    </location>
</feature>
<evidence type="ECO:0000313" key="2">
    <source>
        <dbReference type="EMBL" id="MPD04188.1"/>
    </source>
</evidence>
<feature type="region of interest" description="Disordered" evidence="1">
    <location>
        <begin position="1"/>
        <end position="80"/>
    </location>
</feature>
<organism evidence="2 3">
    <name type="scientific">Portunus trituberculatus</name>
    <name type="common">Swimming crab</name>
    <name type="synonym">Neptunus trituberculatus</name>
    <dbReference type="NCBI Taxonomy" id="210409"/>
    <lineage>
        <taxon>Eukaryota</taxon>
        <taxon>Metazoa</taxon>
        <taxon>Ecdysozoa</taxon>
        <taxon>Arthropoda</taxon>
        <taxon>Crustacea</taxon>
        <taxon>Multicrustacea</taxon>
        <taxon>Malacostraca</taxon>
        <taxon>Eumalacostraca</taxon>
        <taxon>Eucarida</taxon>
        <taxon>Decapoda</taxon>
        <taxon>Pleocyemata</taxon>
        <taxon>Brachyura</taxon>
        <taxon>Eubrachyura</taxon>
        <taxon>Portunoidea</taxon>
        <taxon>Portunidae</taxon>
        <taxon>Portuninae</taxon>
        <taxon>Portunus</taxon>
    </lineage>
</organism>
<dbReference type="EMBL" id="VSRR010139799">
    <property type="protein sequence ID" value="MPD04188.1"/>
    <property type="molecule type" value="Genomic_DNA"/>
</dbReference>